<proteinExistence type="predicted"/>
<evidence type="ECO:0000256" key="1">
    <source>
        <dbReference type="SAM" id="MobiDB-lite"/>
    </source>
</evidence>
<dbReference type="AlphaFoldDB" id="A0AAV7JHA3"/>
<sequence>MACSFQPLTYEILSRGENKPGLALILDLTGGDVPSKGVSENLKLFQEFFIFVNLRVNVISINSQRLLRSRLQSLTHPQLHSQGLQQNPSNPVLFKEDSLCFIGLIAGGDETHTLFNGEYIKDVDLERFLNEDYCTILRGKPKLFLYLKYFTQIPDHVVPIDLTPTTTNFQDTSTDYETEGDVSSSTNLNMFSYYIYDFGLKSLQTESSGSLALCNLLPAFKRYGADNDIVTFFRIFLGEMTELQNELVKMNDISYPSICIMMRNRLRYDLFLSQLREQTDEEQELESVLSDHLSNQCEVSSVPFMTPNESPQLQIDQNTNSASAKAKSSLTMKSKGLKCDSYSRNVNIFRMGEKVRNTRPNKFRPNQAAYCSMKFSRNHYSPQYKKLAKSSISNIIPRARRKQTDNTSPQVHSNLQI</sequence>
<dbReference type="Proteomes" id="UP001165289">
    <property type="component" value="Unassembled WGS sequence"/>
</dbReference>
<dbReference type="Gene3D" id="3.40.50.1460">
    <property type="match status" value="1"/>
</dbReference>
<evidence type="ECO:0000313" key="3">
    <source>
        <dbReference type="Proteomes" id="UP001165289"/>
    </source>
</evidence>
<accession>A0AAV7JHA3</accession>
<evidence type="ECO:0000313" key="2">
    <source>
        <dbReference type="EMBL" id="KAI6648068.1"/>
    </source>
</evidence>
<protein>
    <submittedName>
        <fullName evidence="2">Uncharacterized protein</fullName>
    </submittedName>
</protein>
<dbReference type="InterPro" id="IPR029030">
    <property type="entry name" value="Caspase-like_dom_sf"/>
</dbReference>
<dbReference type="SUPFAM" id="SSF52129">
    <property type="entry name" value="Caspase-like"/>
    <property type="match status" value="1"/>
</dbReference>
<feature type="compositionally biased region" description="Polar residues" evidence="1">
    <location>
        <begin position="405"/>
        <end position="417"/>
    </location>
</feature>
<comment type="caution">
    <text evidence="2">The sequence shown here is derived from an EMBL/GenBank/DDBJ whole genome shotgun (WGS) entry which is preliminary data.</text>
</comment>
<name>A0AAV7JHA3_9METZ</name>
<keyword evidence="3" id="KW-1185">Reference proteome</keyword>
<gene>
    <name evidence="2" type="ORF">LOD99_8270</name>
</gene>
<dbReference type="EMBL" id="JAKMXF010000333">
    <property type="protein sequence ID" value="KAI6648068.1"/>
    <property type="molecule type" value="Genomic_DNA"/>
</dbReference>
<reference evidence="2 3" key="1">
    <citation type="journal article" date="2023" name="BMC Biol.">
        <title>The compact genome of the sponge Oopsacas minuta (Hexactinellida) is lacking key metazoan core genes.</title>
        <authorList>
            <person name="Santini S."/>
            <person name="Schenkelaars Q."/>
            <person name="Jourda C."/>
            <person name="Duchesne M."/>
            <person name="Belahbib H."/>
            <person name="Rocher C."/>
            <person name="Selva M."/>
            <person name="Riesgo A."/>
            <person name="Vervoort M."/>
            <person name="Leys S.P."/>
            <person name="Kodjabachian L."/>
            <person name="Le Bivic A."/>
            <person name="Borchiellini C."/>
            <person name="Claverie J.M."/>
            <person name="Renard E."/>
        </authorList>
    </citation>
    <scope>NUCLEOTIDE SEQUENCE [LARGE SCALE GENOMIC DNA]</scope>
    <source>
        <strain evidence="2">SPO-2</strain>
    </source>
</reference>
<organism evidence="2 3">
    <name type="scientific">Oopsacas minuta</name>
    <dbReference type="NCBI Taxonomy" id="111878"/>
    <lineage>
        <taxon>Eukaryota</taxon>
        <taxon>Metazoa</taxon>
        <taxon>Porifera</taxon>
        <taxon>Hexactinellida</taxon>
        <taxon>Hexasterophora</taxon>
        <taxon>Lyssacinosida</taxon>
        <taxon>Leucopsacidae</taxon>
        <taxon>Oopsacas</taxon>
    </lineage>
</organism>
<feature type="region of interest" description="Disordered" evidence="1">
    <location>
        <begin position="396"/>
        <end position="417"/>
    </location>
</feature>